<feature type="domain" description="Gliding motility protein SprA N-terminal" evidence="3">
    <location>
        <begin position="81"/>
        <end position="464"/>
    </location>
</feature>
<evidence type="ECO:0000313" key="5">
    <source>
        <dbReference type="Proteomes" id="UP000184050"/>
    </source>
</evidence>
<feature type="signal peptide" evidence="2">
    <location>
        <begin position="1"/>
        <end position="28"/>
    </location>
</feature>
<feature type="chain" id="PRO_5009918701" evidence="2">
    <location>
        <begin position="29"/>
        <end position="2508"/>
    </location>
</feature>
<dbReference type="EMBL" id="FQZE01000020">
    <property type="protein sequence ID" value="SHJ46740.1"/>
    <property type="molecule type" value="Genomic_DNA"/>
</dbReference>
<evidence type="ECO:0000256" key="1">
    <source>
        <dbReference type="SAM" id="MobiDB-lite"/>
    </source>
</evidence>
<organism evidence="4 5">
    <name type="scientific">Tangfeifania diversioriginum</name>
    <dbReference type="NCBI Taxonomy" id="1168035"/>
    <lineage>
        <taxon>Bacteria</taxon>
        <taxon>Pseudomonadati</taxon>
        <taxon>Bacteroidota</taxon>
        <taxon>Bacteroidia</taxon>
        <taxon>Marinilabiliales</taxon>
        <taxon>Prolixibacteraceae</taxon>
        <taxon>Tangfeifania</taxon>
    </lineage>
</organism>
<dbReference type="OrthoDB" id="9806090at2"/>
<sequence length="2508" mass="285928">MKFARIFRKIGFIYVLTSLLAASGISSAGNSAIGAAPLILQQDTVEIDTTGTLPFPFNDQPAFGQPSQDTSKIFLNKPSNINFEIEYDPETGEYIFYEKIGNLNYRLPQSMSLDEYIDYDFEKSIKNYWKQRSRQHELDEQGGLIPKLTIGGEAFNRVFGGNTVNIQPQGYVEVSFGYQMNATENPAIPERLRKVPTFDFDEKIQMNVMGQIGTKMNMRVNYNTEATFDYENKMNLEYTGDEDEIIKSISAGNVSLPLSGTLITGASNLFGVKAEMQFGRLSLTTLFSQHKGESKTIETEGGAQITNFEISAADYDANRHFFLSQYFRDNYDKWLQNTAVPTSPININKIEIWVTNKSNNFSESRNILAFQDLGEHGEHIYNEIPEFQENIGLAYPENIFPLNDANGLYYEMTTTYSDIRNTQDITSVMAQFSPAFVGGQDFEKIEQARKLSESEYTVNERLGYISLNTALNADEVLAVAFSYTSNGKNFQVGEFSTDGVDAPKTLVLKLLKGTNLSPNLPTWDLMMKNIYNLDAYQLTSEDFILNIVYQNDSTGTNINYLPKGRLRGHILLEVMNLDKLNKQMDPYKDGMFDYIEGITVNSNRGRIIFPVVEPFGSHLADSIQDPALIEEYTFTSLYDSTRVFAEQDAEHNKFRITGSYKGASGSDIPLGTLNLTQGSVKVTAGGRELVENVDYTVDYTLGQVKIINEALLEAGTPIQVSTESEDLFTMQRKTLLGAHANYAFSDNFNIGATALYMQERPLTQKVDYGEDPISNLMVGVDGRWSTESMLLTKAVDALPFYSSNTPSSIDVEAEVAQLIPGHSSVIEKSGNAYIDDFEGTKTTINLKARQAWVMASTPQYQPEMFPEGNLTNSPEYGFNRANLAWYIIDPLFLRNNSLTPDHIRNDKEMQSNHLVREVFEKEIFPAKESPVGQPTNIPVLDLAFYPNERGPYNYDTQPTDYSSGINQDGTLKDPETRWGGIMREIQTSDFENSNIEFIEFWVMDPFVNDTAGTHQGGELYFNLGDISEDILKDSRKAFEQGLPTTELVTNVDSTAWGRVSTLQSLVNAFDNDPESRRYQDVGFDGLSSEEEQLFFGNYLDQLRDLVYDDVFEDFLNDPSGDDFHYYRGSDYDQQELGILERYKRFNGSENNSRTTEMSPESYPTAASSLPDIEDINGDNTLNENERYYQYKVNIRKEDMQLGENFITDIKESRVELKNGQVGDVKWYQFKIPVRDPDQVVGNIRDFKSIRFLRMFMRGFEQPVVLRFATLDLVRSDWRRYTREIGQDPDAFSPNAEFDVSAVNIEENGNREPVNYILPPGIDRVIDPANPQLRQLNEQSMVLKVTDLEQGDARAAYKSLYMDFRRYKRLKLEVHAEEMEEYPLNDDELHFFIRIGSDYNYNYYEYEVPLKLTPPGRYNDDIESDRYTVWPDANRLDIPLELFTNAKLERNAEVRRAGSTFGMQDIYETVHQGWNKNKNRVKIKGSPNLGNVQVVMMGIRNKKGQINTGPKAVEVWVNEMRLSDFDEDGGWAANARVTTRLADLGSVTVAGRTRSAGFGSISQNVNNRQLDDLNEIDIASSVDLGKFFPEKAGVRLPMYYGYSRSVSNPKYNPLEPDIELDKSLEHAENDNVRDSIKNMSQDLVTRKSLNFTNVKIEPQREQTKVRLWDPENFALSYSYNEIFRRNIDTEYNLDKTYRGMFSYNYSSRPEIVQPFNNIGLLQKGPLKLLGNFNFYPLPTQISFRTDLTRRYHEIKSRNVTNPEFILPATYEKDFLWNRFFDLRYDVTRSLKVDFSSRSTSRIDEPEGRINRDMDNYDMIKDSIMTNLWNLGRPTLYNHNVNVTYRLPINQIQFLNFLSSSVRYQGTYDWQAGPMTADTINLGNRIQNSRNIQLTGNANLQSLYNKVPYFQELDRKFRRTGRGRSSLNRRSGGSRTQSRQQQQPQPQQEQEQTYSSNVKLAEGETETVTHNLNTKKINVVATGVDGELIRGNTNIVDANTIEFTPLANADQAQIKVTGKPGDQTFLKDVLDLTTRMLIGVRTISVNYSINGGTVLPGYLPEPTAFGAGTYTPDRDLFNRRRNSSFAPGTPFLLGWQDYGFARRAAENGWITTDSTLNMPYMFTKNERFSIRATVEPLPDLRIDVTADRSFSKNISEFYNYNPETGDFSANSFTEKGNFSMSTLTWGTAFFAMGKGEVHQSETFEKFKDYRQIIARRLASQRDPNNGFGYDPSAVDPETGFPDGYGPNSVEVMVPAFLAAYQNKDPHDVSLGLFPSIKFIRPNWRIRYEGMVSQIPGLNKIMRSLNFTHSYRSSYNVGSFITNLNYEEQGDGFSYIRDIADNFIAPYDFNSVSITETFSPLINMDIMWNNDLTTRAEIKRSRNLTLSFANNQLTEVLSNEYTMGIGYRFTQMDLIIKTKNSQQAYSNDLNLRADLSYRKNKTVLRKIVEDDDQITAGQSAFTIKTTADYMLSDRFQLRVFFDKVMNNPFTSLSFPTSNTNIGVSFRFTLAQ</sequence>
<evidence type="ECO:0000259" key="3">
    <source>
        <dbReference type="Pfam" id="PF14349"/>
    </source>
</evidence>
<feature type="compositionally biased region" description="Polar residues" evidence="1">
    <location>
        <begin position="1147"/>
        <end position="1158"/>
    </location>
</feature>
<reference evidence="4 5" key="1">
    <citation type="submission" date="2016-11" db="EMBL/GenBank/DDBJ databases">
        <authorList>
            <person name="Jaros S."/>
            <person name="Januszkiewicz K."/>
            <person name="Wedrychowicz H."/>
        </authorList>
    </citation>
    <scope>NUCLEOTIDE SEQUENCE [LARGE SCALE GENOMIC DNA]</scope>
    <source>
        <strain evidence="4 5">DSM 27063</strain>
    </source>
</reference>
<accession>A0A1M6JJA0</accession>
<keyword evidence="2" id="KW-0732">Signal</keyword>
<evidence type="ECO:0000313" key="4">
    <source>
        <dbReference type="EMBL" id="SHJ46740.1"/>
    </source>
</evidence>
<dbReference type="RefSeq" id="WP_083578250.1">
    <property type="nucleotide sequence ID" value="NZ_FQZE01000020.1"/>
</dbReference>
<dbReference type="STRING" id="1168035.SAMN05444280_12047"/>
<evidence type="ECO:0000256" key="2">
    <source>
        <dbReference type="SAM" id="SignalP"/>
    </source>
</evidence>
<dbReference type="Pfam" id="PF14349">
    <property type="entry name" value="SprA_N"/>
    <property type="match status" value="2"/>
</dbReference>
<feature type="region of interest" description="Disordered" evidence="1">
    <location>
        <begin position="1147"/>
        <end position="1178"/>
    </location>
</feature>
<protein>
    <submittedName>
        <fullName evidence="4">Cell surface protein SprA</fullName>
    </submittedName>
</protein>
<feature type="region of interest" description="Disordered" evidence="1">
    <location>
        <begin position="1916"/>
        <end position="1954"/>
    </location>
</feature>
<keyword evidence="5" id="KW-1185">Reference proteome</keyword>
<dbReference type="Proteomes" id="UP000184050">
    <property type="component" value="Unassembled WGS sequence"/>
</dbReference>
<name>A0A1M6JJA0_9BACT</name>
<feature type="compositionally biased region" description="Low complexity" evidence="1">
    <location>
        <begin position="1921"/>
        <end position="1951"/>
    </location>
</feature>
<feature type="region of interest" description="Disordered" evidence="1">
    <location>
        <begin position="956"/>
        <end position="975"/>
    </location>
</feature>
<dbReference type="InterPro" id="IPR025684">
    <property type="entry name" value="SprA_N_dom"/>
</dbReference>
<feature type="domain" description="Gliding motility protein SprA N-terminal" evidence="3">
    <location>
        <begin position="1098"/>
        <end position="1623"/>
    </location>
</feature>
<gene>
    <name evidence="4" type="ORF">SAMN05444280_12047</name>
</gene>
<proteinExistence type="predicted"/>
<dbReference type="NCBIfam" id="TIGR04189">
    <property type="entry name" value="surface_SprA"/>
    <property type="match status" value="1"/>
</dbReference>
<feature type="compositionally biased region" description="Polar residues" evidence="1">
    <location>
        <begin position="956"/>
        <end position="969"/>
    </location>
</feature>
<dbReference type="InterPro" id="IPR026377">
    <property type="entry name" value="Cell_surface_SprA"/>
</dbReference>